<dbReference type="GO" id="GO:0003723">
    <property type="term" value="F:RNA binding"/>
    <property type="evidence" value="ECO:0007669"/>
    <property type="project" value="UniProtKB-UniRule"/>
</dbReference>
<evidence type="ECO:0000313" key="5">
    <source>
        <dbReference type="Proteomes" id="UP001634007"/>
    </source>
</evidence>
<dbReference type="InterPro" id="IPR012677">
    <property type="entry name" value="Nucleotide-bd_a/b_plait_sf"/>
</dbReference>
<dbReference type="SMART" id="SM00360">
    <property type="entry name" value="RRM"/>
    <property type="match status" value="5"/>
</dbReference>
<feature type="domain" description="RRM" evidence="3">
    <location>
        <begin position="596"/>
        <end position="672"/>
    </location>
</feature>
<evidence type="ECO:0000256" key="1">
    <source>
        <dbReference type="PROSITE-ProRule" id="PRU00176"/>
    </source>
</evidence>
<organism evidence="4 5">
    <name type="scientific">Eucalyptus globulus</name>
    <name type="common">Tasmanian blue gum</name>
    <dbReference type="NCBI Taxonomy" id="34317"/>
    <lineage>
        <taxon>Eukaryota</taxon>
        <taxon>Viridiplantae</taxon>
        <taxon>Streptophyta</taxon>
        <taxon>Embryophyta</taxon>
        <taxon>Tracheophyta</taxon>
        <taxon>Spermatophyta</taxon>
        <taxon>Magnoliopsida</taxon>
        <taxon>eudicotyledons</taxon>
        <taxon>Gunneridae</taxon>
        <taxon>Pentapetalae</taxon>
        <taxon>rosids</taxon>
        <taxon>malvids</taxon>
        <taxon>Myrtales</taxon>
        <taxon>Myrtaceae</taxon>
        <taxon>Myrtoideae</taxon>
        <taxon>Eucalypteae</taxon>
        <taxon>Eucalyptus</taxon>
    </lineage>
</organism>
<sequence>MVKNLPKDVTRDSLREHFSRKGEVTDAKPMRTTLSSSSSSYVWFCACLDMCRDGKSRQFAFIGFRTEEEAQEAIKYFNRSYINTYRISCEIALEAGHPNIPQPWSRHSIKNKDEAAKGGKRVLKKNLKKTSESDDPQLQKFLQVMQPRTKSKLWANDTLVASIDYSNESGNGKHTQAKKNNKEKSTEAKVDDNRPDEAESQGCADPSSSSTNDKDGHWNLAGFFEEELEEFFSKFGKSAKAHVVVDKRTRLSKGFAYIQYALPESASRIKQFNFPGRRLHVFPAKQKFAHKKQDDLAPKTFKQRWKEDRRASEASADTKTWNRLFMHPDRVVENILRKYGISKSDFLDREADDLAVSIALGEAQGIAETKKALADAGVNIASLKEGASRRTEGLERSNHVLLVKNLPYGSSRAELTKMFGKFGSVVFLEPSEARAAFDGLAYKQYKDAPLYLEYAPENVLDSIFETEGKNKTVGAQDAKRALLEQEKGLLDVDGDPDRIEKLSFKTSDEALKRHCSEKMKEGRILKARILRFLYKKHMNNGKPSGFGFIEFDSKETAANIYQTLQVSLFLFVLDKFLSLKKDERVLNKADKHRSSTKLHVKNVAFEATKKDLEKLFSPFGKIKRVSLPRKYGNQKGYAFVECVTKQEGRNALQALANSHLYGRHLVLHARTAARFNDENGYSTAKLSKKRKQHMAVSDQDKMMFKRIAAG</sequence>
<dbReference type="SUPFAM" id="SSF54928">
    <property type="entry name" value="RNA-binding domain, RBD"/>
    <property type="match status" value="4"/>
</dbReference>
<dbReference type="CDD" id="cd12320">
    <property type="entry name" value="RRM6_RBM19_RRM5_MRD1"/>
    <property type="match status" value="1"/>
</dbReference>
<dbReference type="InterPro" id="IPR035979">
    <property type="entry name" value="RBD_domain_sf"/>
</dbReference>
<dbReference type="AlphaFoldDB" id="A0ABD3ILJ8"/>
<evidence type="ECO:0000259" key="3">
    <source>
        <dbReference type="PROSITE" id="PS50102"/>
    </source>
</evidence>
<dbReference type="Pfam" id="PF00076">
    <property type="entry name" value="RRM_1"/>
    <property type="match status" value="5"/>
</dbReference>
<keyword evidence="5" id="KW-1185">Reference proteome</keyword>
<feature type="domain" description="RRM" evidence="3">
    <location>
        <begin position="1"/>
        <end position="94"/>
    </location>
</feature>
<accession>A0ABD3ILJ8</accession>
<keyword evidence="1" id="KW-0694">RNA-binding</keyword>
<reference evidence="4 5" key="1">
    <citation type="submission" date="2024-11" db="EMBL/GenBank/DDBJ databases">
        <title>Chromosome-level genome assembly of Eucalyptus globulus Labill. provides insights into its genome evolution.</title>
        <authorList>
            <person name="Li X."/>
        </authorList>
    </citation>
    <scope>NUCLEOTIDE SEQUENCE [LARGE SCALE GENOMIC DNA]</scope>
    <source>
        <strain evidence="4">CL2024</strain>
        <tissue evidence="4">Fresh tender leaves</tissue>
    </source>
</reference>
<dbReference type="Gene3D" id="3.30.70.330">
    <property type="match status" value="5"/>
</dbReference>
<dbReference type="EMBL" id="JBJKBG010000011">
    <property type="protein sequence ID" value="KAL3715478.1"/>
    <property type="molecule type" value="Genomic_DNA"/>
</dbReference>
<dbReference type="PANTHER" id="PTHR15241">
    <property type="entry name" value="TRANSFORMER-2-RELATED"/>
    <property type="match status" value="1"/>
</dbReference>
<feature type="domain" description="RRM" evidence="3">
    <location>
        <begin position="219"/>
        <end position="286"/>
    </location>
</feature>
<dbReference type="CDD" id="cd12565">
    <property type="entry name" value="RRM1_MRD1"/>
    <property type="match status" value="1"/>
</dbReference>
<gene>
    <name evidence="4" type="ORF">ACJRO7_007242</name>
</gene>
<comment type="caution">
    <text evidence="4">The sequence shown here is derived from an EMBL/GenBank/DDBJ whole genome shotgun (WGS) entry which is preliminary data.</text>
</comment>
<dbReference type="InterPro" id="IPR000504">
    <property type="entry name" value="RRM_dom"/>
</dbReference>
<feature type="region of interest" description="Disordered" evidence="2">
    <location>
        <begin position="165"/>
        <end position="215"/>
    </location>
</feature>
<name>A0ABD3ILJ8_EUCGL</name>
<evidence type="ECO:0000313" key="4">
    <source>
        <dbReference type="EMBL" id="KAL3715478.1"/>
    </source>
</evidence>
<feature type="compositionally biased region" description="Basic residues" evidence="2">
    <location>
        <begin position="118"/>
        <end position="128"/>
    </location>
</feature>
<proteinExistence type="predicted"/>
<protein>
    <recommendedName>
        <fullName evidence="3">RRM domain-containing protein</fullName>
    </recommendedName>
</protein>
<feature type="domain" description="RRM" evidence="3">
    <location>
        <begin position="499"/>
        <end position="584"/>
    </location>
</feature>
<feature type="compositionally biased region" description="Basic and acidic residues" evidence="2">
    <location>
        <begin position="180"/>
        <end position="197"/>
    </location>
</feature>
<feature type="region of interest" description="Disordered" evidence="2">
    <location>
        <begin position="103"/>
        <end position="134"/>
    </location>
</feature>
<dbReference type="PROSITE" id="PS50102">
    <property type="entry name" value="RRM"/>
    <property type="match status" value="4"/>
</dbReference>
<dbReference type="PANTHER" id="PTHR15241:SF304">
    <property type="entry name" value="RRM DOMAIN-CONTAINING PROTEIN"/>
    <property type="match status" value="1"/>
</dbReference>
<feature type="compositionally biased region" description="Polar residues" evidence="2">
    <location>
        <begin position="165"/>
        <end position="174"/>
    </location>
</feature>
<evidence type="ECO:0000256" key="2">
    <source>
        <dbReference type="SAM" id="MobiDB-lite"/>
    </source>
</evidence>
<dbReference type="Proteomes" id="UP001634007">
    <property type="component" value="Unassembled WGS sequence"/>
</dbReference>